<feature type="region of interest" description="Disordered" evidence="1">
    <location>
        <begin position="1"/>
        <end position="20"/>
    </location>
</feature>
<organism evidence="2 3">
    <name type="scientific">Arachis hypogaea</name>
    <name type="common">Peanut</name>
    <dbReference type="NCBI Taxonomy" id="3818"/>
    <lineage>
        <taxon>Eukaryota</taxon>
        <taxon>Viridiplantae</taxon>
        <taxon>Streptophyta</taxon>
        <taxon>Embryophyta</taxon>
        <taxon>Tracheophyta</taxon>
        <taxon>Spermatophyta</taxon>
        <taxon>Magnoliopsida</taxon>
        <taxon>eudicotyledons</taxon>
        <taxon>Gunneridae</taxon>
        <taxon>Pentapetalae</taxon>
        <taxon>rosids</taxon>
        <taxon>fabids</taxon>
        <taxon>Fabales</taxon>
        <taxon>Fabaceae</taxon>
        <taxon>Papilionoideae</taxon>
        <taxon>50 kb inversion clade</taxon>
        <taxon>dalbergioids sensu lato</taxon>
        <taxon>Dalbergieae</taxon>
        <taxon>Pterocarpus clade</taxon>
        <taxon>Arachis</taxon>
    </lineage>
</organism>
<proteinExistence type="predicted"/>
<feature type="compositionally biased region" description="Basic and acidic residues" evidence="1">
    <location>
        <begin position="7"/>
        <end position="18"/>
    </location>
</feature>
<protein>
    <submittedName>
        <fullName evidence="2">Uncharacterized protein</fullName>
    </submittedName>
</protein>
<evidence type="ECO:0000313" key="2">
    <source>
        <dbReference type="EMBL" id="QHN78774.1"/>
    </source>
</evidence>
<reference evidence="2 3" key="1">
    <citation type="submission" date="2020-01" db="EMBL/GenBank/DDBJ databases">
        <title>Genome sequence of Arachis hypogaea, cultivar Shitouqi.</title>
        <authorList>
            <person name="Zhuang W."/>
            <person name="Chen H."/>
            <person name="Varshney R."/>
            <person name="Wang D."/>
            <person name="Ming R."/>
        </authorList>
    </citation>
    <scope>NUCLEOTIDE SEQUENCE [LARGE SCALE GENOMIC DNA]</scope>
    <source>
        <tissue evidence="2">Young leaf</tissue>
    </source>
</reference>
<evidence type="ECO:0000256" key="1">
    <source>
        <dbReference type="SAM" id="MobiDB-lite"/>
    </source>
</evidence>
<accession>A0A6B9VDK5</accession>
<dbReference type="EMBL" id="CP031001">
    <property type="protein sequence ID" value="QHN78774.1"/>
    <property type="molecule type" value="Genomic_DNA"/>
</dbReference>
<gene>
    <name evidence="2" type="ORF">DS421_19g664300</name>
</gene>
<dbReference type="AlphaFoldDB" id="A0A6B9VDK5"/>
<evidence type="ECO:0000313" key="3">
    <source>
        <dbReference type="Proteomes" id="UP000464620"/>
    </source>
</evidence>
<dbReference type="Proteomes" id="UP000464620">
    <property type="component" value="Chromosome B09"/>
</dbReference>
<name>A0A6B9VDK5_ARAHY</name>
<sequence length="93" mass="9864">MGSGGGLDKREEECECPSHEVPGNHAFLPGWAQGQQSAASPIVVSSFLTNSIGKRGKGDVGLEELAVQGRRDIASKQQVLLSRADYNKIATLI</sequence>